<protein>
    <submittedName>
        <fullName evidence="6">Unannotated protein</fullName>
    </submittedName>
</protein>
<keyword evidence="3 5" id="KW-1133">Transmembrane helix</keyword>
<comment type="subcellular location">
    <subcellularLocation>
        <location evidence="1">Membrane</location>
        <topology evidence="1">Multi-pass membrane protein</topology>
    </subcellularLocation>
</comment>
<dbReference type="InterPro" id="IPR044878">
    <property type="entry name" value="UbiA_sf"/>
</dbReference>
<evidence type="ECO:0000256" key="5">
    <source>
        <dbReference type="SAM" id="Phobius"/>
    </source>
</evidence>
<evidence type="ECO:0000256" key="2">
    <source>
        <dbReference type="ARBA" id="ARBA00022692"/>
    </source>
</evidence>
<dbReference type="InterPro" id="IPR000537">
    <property type="entry name" value="UbiA_prenyltransferase"/>
</dbReference>
<evidence type="ECO:0000313" key="6">
    <source>
        <dbReference type="EMBL" id="CAB4680363.1"/>
    </source>
</evidence>
<dbReference type="CDD" id="cd13956">
    <property type="entry name" value="PT_UbiA"/>
    <property type="match status" value="1"/>
</dbReference>
<organism evidence="6">
    <name type="scientific">freshwater metagenome</name>
    <dbReference type="NCBI Taxonomy" id="449393"/>
    <lineage>
        <taxon>unclassified sequences</taxon>
        <taxon>metagenomes</taxon>
        <taxon>ecological metagenomes</taxon>
    </lineage>
</organism>
<feature type="transmembrane region" description="Helical" evidence="5">
    <location>
        <begin position="155"/>
        <end position="174"/>
    </location>
</feature>
<evidence type="ECO:0000256" key="4">
    <source>
        <dbReference type="ARBA" id="ARBA00023136"/>
    </source>
</evidence>
<dbReference type="Pfam" id="PF01040">
    <property type="entry name" value="UbiA"/>
    <property type="match status" value="1"/>
</dbReference>
<dbReference type="Gene3D" id="1.10.357.140">
    <property type="entry name" value="UbiA prenyltransferase"/>
    <property type="match status" value="1"/>
</dbReference>
<evidence type="ECO:0000256" key="3">
    <source>
        <dbReference type="ARBA" id="ARBA00022989"/>
    </source>
</evidence>
<evidence type="ECO:0000256" key="1">
    <source>
        <dbReference type="ARBA" id="ARBA00004141"/>
    </source>
</evidence>
<gene>
    <name evidence="6" type="ORF">UFOPK2372_00200</name>
</gene>
<dbReference type="GO" id="GO:0016765">
    <property type="term" value="F:transferase activity, transferring alkyl or aryl (other than methyl) groups"/>
    <property type="evidence" value="ECO:0007669"/>
    <property type="project" value="InterPro"/>
</dbReference>
<reference evidence="6" key="1">
    <citation type="submission" date="2020-05" db="EMBL/GenBank/DDBJ databases">
        <authorList>
            <person name="Chiriac C."/>
            <person name="Salcher M."/>
            <person name="Ghai R."/>
            <person name="Kavagutti S V."/>
        </authorList>
    </citation>
    <scope>NUCLEOTIDE SEQUENCE</scope>
</reference>
<dbReference type="AlphaFoldDB" id="A0A6J6N727"/>
<feature type="transmembrane region" description="Helical" evidence="5">
    <location>
        <begin position="195"/>
        <end position="213"/>
    </location>
</feature>
<name>A0A6J6N727_9ZZZZ</name>
<dbReference type="EMBL" id="CAEZXJ010000016">
    <property type="protein sequence ID" value="CAB4680363.1"/>
    <property type="molecule type" value="Genomic_DNA"/>
</dbReference>
<keyword evidence="4 5" id="KW-0472">Membrane</keyword>
<accession>A0A6J6N727</accession>
<dbReference type="GO" id="GO:0016020">
    <property type="term" value="C:membrane"/>
    <property type="evidence" value="ECO:0007669"/>
    <property type="project" value="UniProtKB-SubCell"/>
</dbReference>
<sequence length="219" mass="24129">MKRIRGLLQAAHFLPTLIVTSIAFVFGVHYWWEGPAYVIAFTVFTGQLVVGWSNDLYDFADDQRHGRSNKPLVSGLISKEYLRKWLTFMVPFSFVVNILGPLGIKGGLLYWLGIGFGVAYNFYFKFNVLSPLPFAIAFAALPSCIAISKSITPPVWMWLGGAILGCAAHFINVIKDMDQDRESEIRGLPQRVGKSGSIAIAGALLAIAVLIIFSDARSL</sequence>
<keyword evidence="2 5" id="KW-0812">Transmembrane</keyword>
<feature type="transmembrane region" description="Helical" evidence="5">
    <location>
        <begin position="131"/>
        <end position="149"/>
    </location>
</feature>
<feature type="transmembrane region" description="Helical" evidence="5">
    <location>
        <begin position="12"/>
        <end position="32"/>
    </location>
</feature>
<proteinExistence type="predicted"/>